<feature type="compositionally biased region" description="Basic and acidic residues" evidence="1">
    <location>
        <begin position="151"/>
        <end position="160"/>
    </location>
</feature>
<organism evidence="2 3">
    <name type="scientific">Haematococcus lacustris</name>
    <name type="common">Green alga</name>
    <name type="synonym">Haematococcus pluvialis</name>
    <dbReference type="NCBI Taxonomy" id="44745"/>
    <lineage>
        <taxon>Eukaryota</taxon>
        <taxon>Viridiplantae</taxon>
        <taxon>Chlorophyta</taxon>
        <taxon>core chlorophytes</taxon>
        <taxon>Chlorophyceae</taxon>
        <taxon>CS clade</taxon>
        <taxon>Chlamydomonadales</taxon>
        <taxon>Haematococcaceae</taxon>
        <taxon>Haematococcus</taxon>
    </lineage>
</organism>
<dbReference type="Proteomes" id="UP000485058">
    <property type="component" value="Unassembled WGS sequence"/>
</dbReference>
<reference evidence="2 3" key="1">
    <citation type="submission" date="2020-02" db="EMBL/GenBank/DDBJ databases">
        <title>Draft genome sequence of Haematococcus lacustris strain NIES-144.</title>
        <authorList>
            <person name="Morimoto D."/>
            <person name="Nakagawa S."/>
            <person name="Yoshida T."/>
            <person name="Sawayama S."/>
        </authorList>
    </citation>
    <scope>NUCLEOTIDE SEQUENCE [LARGE SCALE GENOMIC DNA]</scope>
    <source>
        <strain evidence="2 3">NIES-144</strain>
    </source>
</reference>
<evidence type="ECO:0000313" key="3">
    <source>
        <dbReference type="Proteomes" id="UP000485058"/>
    </source>
</evidence>
<evidence type="ECO:0000313" key="2">
    <source>
        <dbReference type="EMBL" id="GFH07116.1"/>
    </source>
</evidence>
<protein>
    <submittedName>
        <fullName evidence="2">Uncharacterized protein</fullName>
    </submittedName>
</protein>
<evidence type="ECO:0000256" key="1">
    <source>
        <dbReference type="SAM" id="MobiDB-lite"/>
    </source>
</evidence>
<dbReference type="EMBL" id="BLLF01000075">
    <property type="protein sequence ID" value="GFH07116.1"/>
    <property type="molecule type" value="Genomic_DNA"/>
</dbReference>
<feature type="region of interest" description="Disordered" evidence="1">
    <location>
        <begin position="118"/>
        <end position="160"/>
    </location>
</feature>
<name>A0A699YJD8_HAELA</name>
<dbReference type="AlphaFoldDB" id="A0A699YJD8"/>
<feature type="compositionally biased region" description="Basic residues" evidence="1">
    <location>
        <begin position="120"/>
        <end position="150"/>
    </location>
</feature>
<sequence length="336" mass="35812">MASSAALPWPLGAVFAECESWASEGASTSSCDQASCSTLAEARPDVQMTRTRKPNTALEPDIGTRPCSLVKLVSHQFCPRLKPVIAYGDASLAPSGLGWQSFTQLCIFTGKPKLLEKATTRRTAHRVMAKKKRKGSDKHKKDPGKKQKGKQRQERRAGARADVRCRPRLMCPRTVCVPALCLGLSKWPVKMLIVLGRKSSRSRRALCCAGESKPDASYGRISSCGLHSQIASLFVLRIFLTCLAGYPTPGYRSATQPPAHAGRPGRGAAGAADGGASALGHCWAVGRWASRVGGEQRPFHAFARHPQAIRAGAGAGASGQPAVGVCHLMLHLGLEL</sequence>
<comment type="caution">
    <text evidence="2">The sequence shown here is derived from an EMBL/GenBank/DDBJ whole genome shotgun (WGS) entry which is preliminary data.</text>
</comment>
<gene>
    <name evidence="2" type="ORF">HaLaN_01872</name>
</gene>
<keyword evidence="3" id="KW-1185">Reference proteome</keyword>
<proteinExistence type="predicted"/>
<accession>A0A699YJD8</accession>